<dbReference type="PANTHER" id="PTHR43056:SF10">
    <property type="entry name" value="COCE_NOND FAMILY, PUTATIVE (AFU_ORTHOLOGUE AFUA_7G00600)-RELATED"/>
    <property type="match status" value="1"/>
</dbReference>
<dbReference type="InterPro" id="IPR029058">
    <property type="entry name" value="AB_hydrolase_fold"/>
</dbReference>
<proteinExistence type="predicted"/>
<dbReference type="EMBL" id="LAQI01000001">
    <property type="protein sequence ID" value="KKY28929.1"/>
    <property type="molecule type" value="Genomic_DNA"/>
</dbReference>
<protein>
    <submittedName>
        <fullName evidence="3">Putative peptidase s9 s15</fullName>
    </submittedName>
</protein>
<feature type="domain" description="Xaa-Pro dipeptidyl-peptidase C-terminal" evidence="2">
    <location>
        <begin position="175"/>
        <end position="427"/>
    </location>
</feature>
<evidence type="ECO:0000313" key="4">
    <source>
        <dbReference type="Proteomes" id="UP000034182"/>
    </source>
</evidence>
<keyword evidence="1" id="KW-0378">Hydrolase</keyword>
<dbReference type="GO" id="GO:0008239">
    <property type="term" value="F:dipeptidyl-peptidase activity"/>
    <property type="evidence" value="ECO:0007669"/>
    <property type="project" value="InterPro"/>
</dbReference>
<dbReference type="Pfam" id="PF12697">
    <property type="entry name" value="Abhydrolase_6"/>
    <property type="match status" value="1"/>
</dbReference>
<dbReference type="AlphaFoldDB" id="A0A0G2F3T9"/>
<organism evidence="3 4">
    <name type="scientific">Diplodia seriata</name>
    <dbReference type="NCBI Taxonomy" id="420778"/>
    <lineage>
        <taxon>Eukaryota</taxon>
        <taxon>Fungi</taxon>
        <taxon>Dikarya</taxon>
        <taxon>Ascomycota</taxon>
        <taxon>Pezizomycotina</taxon>
        <taxon>Dothideomycetes</taxon>
        <taxon>Dothideomycetes incertae sedis</taxon>
        <taxon>Botryosphaeriales</taxon>
        <taxon>Botryosphaeriaceae</taxon>
        <taxon>Diplodia</taxon>
    </lineage>
</organism>
<dbReference type="NCBIfam" id="TIGR00976">
    <property type="entry name" value="CocE_NonD"/>
    <property type="match status" value="1"/>
</dbReference>
<evidence type="ECO:0000313" key="3">
    <source>
        <dbReference type="EMBL" id="KKY28929.1"/>
    </source>
</evidence>
<dbReference type="InterPro" id="IPR050585">
    <property type="entry name" value="Xaa-Pro_dipeptidyl-ppase/CocE"/>
</dbReference>
<evidence type="ECO:0000259" key="2">
    <source>
        <dbReference type="SMART" id="SM00939"/>
    </source>
</evidence>
<comment type="caution">
    <text evidence="3">The sequence shown here is derived from an EMBL/GenBank/DDBJ whole genome shotgun (WGS) entry which is preliminary data.</text>
</comment>
<dbReference type="Gene3D" id="3.40.50.1820">
    <property type="entry name" value="alpha/beta hydrolase"/>
    <property type="match status" value="2"/>
</dbReference>
<dbReference type="Gene3D" id="2.60.120.260">
    <property type="entry name" value="Galactose-binding domain-like"/>
    <property type="match status" value="1"/>
</dbReference>
<evidence type="ECO:0000256" key="1">
    <source>
        <dbReference type="ARBA" id="ARBA00022801"/>
    </source>
</evidence>
<accession>A0A0G2F3T9</accession>
<sequence>MGGEREAEDMYDVVDWVYKQPWCNGSVAFAGNSWLAIAQINFAARLSHPAVKAFAPWEGMTDVYRQQAVRGGIPRVEFAENVILKGFAGHGRVENMPGMYSKRPYHDDYWQDKTVKVENIKDVPLYLTASYSTGIHSEGSFHTFMKAQTKEKWLRVHAFQEWFDIYRPEVNDELQQYFDHYCKGIDNGWEKTPSFRISLLGFTGSPAKTIVERPEEAWPIPRTKEIKYYLDVSQKTLTSSLPPAEASASYEAHSLTDTLDFTLTFPHRTELAGYPVVKLWMSCAAKDDMDVHVQIRKTGRDGRLLQSLNYPVPVDVTEVPDTNVAKYLGPDGMLRASHACTKEYRDGRPFYTSTRSESVPRGTVVPLEIPVWPIGMVFEEGEGVVLRVAGHDLRLPEVEWMRLTEPGDENVGRHVVYAGGGYDSYLVLPFISFVFILSKLNLTQKILPFNSSSYAYLLDMTGFKLFDDESFHFETLRMLGASTANGADISEVLMTIPKIKAGDFDSWARAWYDLGTRVEAQATRSDPSTASGRVSARNAYFRAASYYRSADFYLHGNPVDPRIMDFWAKYQAAFDAAIALLPSPGRRIEIPTPHGFHVPAIFYEVPGSAGDALRPTLLLGNGFDGSQEEMYHVVGAAALERGFNVISYEGPGQPDVRRYQGRGFIPEWEKVVTPVVDYLHSHASELHVDVAKLGLWGYSMGGMLGLRAVAFEKRIQAFIACDGVWNTSSTVPAAVMSQIEAGNSEKLLEGIMNGSAPTGLRWLVTHGLWAMFDGGRNRALEATPDLKELVNALGRFNVEDTVGMVDCKVLVAEAEDDVFFQGQPKLVADALGGKATYHVFRTEDGAGEHCHMGAAQLLSQVSLDWLETALSD</sequence>
<dbReference type="SMART" id="SM00939">
    <property type="entry name" value="PepX_C"/>
    <property type="match status" value="1"/>
</dbReference>
<reference evidence="3 4" key="1">
    <citation type="submission" date="2015-03" db="EMBL/GenBank/DDBJ databases">
        <authorList>
            <person name="Morales-Cruz A."/>
            <person name="Amrine K.C."/>
            <person name="Cantu D."/>
        </authorList>
    </citation>
    <scope>NUCLEOTIDE SEQUENCE [LARGE SCALE GENOMIC DNA]</scope>
    <source>
        <strain evidence="3">DS831</strain>
    </source>
</reference>
<dbReference type="InterPro" id="IPR000383">
    <property type="entry name" value="Xaa-Pro-like_dom"/>
</dbReference>
<dbReference type="Pfam" id="PF08530">
    <property type="entry name" value="PepX_C"/>
    <property type="match status" value="1"/>
</dbReference>
<dbReference type="SUPFAM" id="SSF53474">
    <property type="entry name" value="alpha/beta-Hydrolases"/>
    <property type="match status" value="2"/>
</dbReference>
<name>A0A0G2F3T9_9PEZI</name>
<dbReference type="InterPro" id="IPR013736">
    <property type="entry name" value="Xaa-Pro_dipept_C"/>
</dbReference>
<dbReference type="PANTHER" id="PTHR43056">
    <property type="entry name" value="PEPTIDASE S9 PROLYL OLIGOPEPTIDASE"/>
    <property type="match status" value="1"/>
</dbReference>
<dbReference type="Gene3D" id="1.20.1440.110">
    <property type="entry name" value="acylaminoacyl peptidase"/>
    <property type="match status" value="1"/>
</dbReference>
<dbReference type="SUPFAM" id="SSF49785">
    <property type="entry name" value="Galactose-binding domain-like"/>
    <property type="match status" value="1"/>
</dbReference>
<dbReference type="Gene3D" id="1.10.3020.20">
    <property type="match status" value="1"/>
</dbReference>
<dbReference type="InterPro" id="IPR000073">
    <property type="entry name" value="AB_hydrolase_1"/>
</dbReference>
<dbReference type="InterPro" id="IPR008979">
    <property type="entry name" value="Galactose-bd-like_sf"/>
</dbReference>
<reference evidence="3 4" key="2">
    <citation type="submission" date="2015-05" db="EMBL/GenBank/DDBJ databases">
        <title>Distinctive expansion of gene families associated with plant cell wall degradation and secondary metabolism in the genomes of grapevine trunk pathogens.</title>
        <authorList>
            <person name="Lawrence D.P."/>
            <person name="Travadon R."/>
            <person name="Rolshausen P.E."/>
            <person name="Baumgartner K."/>
        </authorList>
    </citation>
    <scope>NUCLEOTIDE SEQUENCE [LARGE SCALE GENOMIC DNA]</scope>
    <source>
        <strain evidence="3">DS831</strain>
    </source>
</reference>
<gene>
    <name evidence="3" type="ORF">UCDDS831_g00014</name>
</gene>
<dbReference type="InterPro" id="IPR005674">
    <property type="entry name" value="CocE/Ser_esterase"/>
</dbReference>
<dbReference type="Pfam" id="PF02129">
    <property type="entry name" value="Peptidase_S15"/>
    <property type="match status" value="1"/>
</dbReference>
<dbReference type="Proteomes" id="UP000034182">
    <property type="component" value="Unassembled WGS sequence"/>
</dbReference>